<protein>
    <recommendedName>
        <fullName evidence="8">Outer membrane protein assembly factor BamA</fullName>
    </recommendedName>
</protein>
<keyword evidence="11" id="KW-1185">Reference proteome</keyword>
<comment type="subcellular location">
    <subcellularLocation>
        <location evidence="1">Membrane</location>
    </subcellularLocation>
</comment>
<evidence type="ECO:0000256" key="8">
    <source>
        <dbReference type="NCBIfam" id="TIGR03303"/>
    </source>
</evidence>
<dbReference type="GO" id="GO:0009279">
    <property type="term" value="C:cell outer membrane"/>
    <property type="evidence" value="ECO:0007669"/>
    <property type="project" value="UniProtKB-UniRule"/>
</dbReference>
<dbReference type="PROSITE" id="PS51779">
    <property type="entry name" value="POTRA"/>
    <property type="match status" value="5"/>
</dbReference>
<dbReference type="GO" id="GO:0071709">
    <property type="term" value="P:membrane assembly"/>
    <property type="evidence" value="ECO:0007669"/>
    <property type="project" value="InterPro"/>
</dbReference>
<evidence type="ECO:0000256" key="4">
    <source>
        <dbReference type="ARBA" id="ARBA00022729"/>
    </source>
</evidence>
<feature type="domain" description="POTRA" evidence="9">
    <location>
        <begin position="348"/>
        <end position="421"/>
    </location>
</feature>
<name>A0A2U3QII9_9BACT</name>
<dbReference type="Gene3D" id="2.40.160.50">
    <property type="entry name" value="membrane protein fhac: a member of the omp85/tpsb transporter family"/>
    <property type="match status" value="1"/>
</dbReference>
<feature type="domain" description="POTRA" evidence="9">
    <location>
        <begin position="96"/>
        <end position="173"/>
    </location>
</feature>
<dbReference type="InterPro" id="IPR000184">
    <property type="entry name" value="Bac_surfAg_D15"/>
</dbReference>
<accession>A0A2U3QII9</accession>
<evidence type="ECO:0000313" key="10">
    <source>
        <dbReference type="EMBL" id="SPQ01231.1"/>
    </source>
</evidence>
<dbReference type="Gene3D" id="3.10.20.310">
    <property type="entry name" value="membrane protein fhac"/>
    <property type="match status" value="5"/>
</dbReference>
<evidence type="ECO:0000256" key="2">
    <source>
        <dbReference type="ARBA" id="ARBA00022452"/>
    </source>
</evidence>
<proteinExistence type="inferred from homology"/>
<dbReference type="Pfam" id="PF07244">
    <property type="entry name" value="POTRA"/>
    <property type="match status" value="5"/>
</dbReference>
<dbReference type="InterPro" id="IPR039910">
    <property type="entry name" value="D15-like"/>
</dbReference>
<evidence type="ECO:0000256" key="3">
    <source>
        <dbReference type="ARBA" id="ARBA00022692"/>
    </source>
</evidence>
<dbReference type="OrthoDB" id="9803054at2"/>
<reference evidence="11" key="1">
    <citation type="submission" date="2018-03" db="EMBL/GenBank/DDBJ databases">
        <authorList>
            <person name="Zecchin S."/>
        </authorList>
    </citation>
    <scope>NUCLEOTIDE SEQUENCE [LARGE SCALE GENOMIC DNA]</scope>
</reference>
<keyword evidence="4" id="KW-0732">Signal</keyword>
<evidence type="ECO:0000256" key="5">
    <source>
        <dbReference type="ARBA" id="ARBA00022737"/>
    </source>
</evidence>
<dbReference type="InterPro" id="IPR023707">
    <property type="entry name" value="OM_assembly_BamA"/>
</dbReference>
<keyword evidence="6" id="KW-0472">Membrane</keyword>
<dbReference type="PANTHER" id="PTHR12815:SF47">
    <property type="entry name" value="TRANSLOCATION AND ASSEMBLY MODULE SUBUNIT TAMA"/>
    <property type="match status" value="1"/>
</dbReference>
<evidence type="ECO:0000259" key="9">
    <source>
        <dbReference type="PROSITE" id="PS51779"/>
    </source>
</evidence>
<dbReference type="AlphaFoldDB" id="A0A2U3QII9"/>
<keyword evidence="7" id="KW-0998">Cell outer membrane</keyword>
<evidence type="ECO:0000313" key="11">
    <source>
        <dbReference type="Proteomes" id="UP000245125"/>
    </source>
</evidence>
<gene>
    <name evidence="10" type="ORF">NBG4_480012</name>
</gene>
<dbReference type="InterPro" id="IPR010827">
    <property type="entry name" value="BamA/TamA_POTRA"/>
</dbReference>
<feature type="domain" description="POTRA" evidence="9">
    <location>
        <begin position="24"/>
        <end position="95"/>
    </location>
</feature>
<keyword evidence="2" id="KW-1134">Transmembrane beta strand</keyword>
<dbReference type="PIRSF" id="PIRSF006076">
    <property type="entry name" value="OM_assembly_OMP85"/>
    <property type="match status" value="1"/>
</dbReference>
<dbReference type="EMBL" id="OUUY01000095">
    <property type="protein sequence ID" value="SPQ01231.1"/>
    <property type="molecule type" value="Genomic_DNA"/>
</dbReference>
<dbReference type="Proteomes" id="UP000245125">
    <property type="component" value="Unassembled WGS sequence"/>
</dbReference>
<organism evidence="10 11">
    <name type="scientific">Candidatus Sulfobium mesophilum</name>
    <dbReference type="NCBI Taxonomy" id="2016548"/>
    <lineage>
        <taxon>Bacteria</taxon>
        <taxon>Pseudomonadati</taxon>
        <taxon>Nitrospirota</taxon>
        <taxon>Nitrospiria</taxon>
        <taxon>Nitrospirales</taxon>
        <taxon>Nitrospiraceae</taxon>
        <taxon>Candidatus Sulfobium</taxon>
    </lineage>
</organism>
<evidence type="ECO:0000256" key="6">
    <source>
        <dbReference type="ARBA" id="ARBA00023136"/>
    </source>
</evidence>
<feature type="domain" description="POTRA" evidence="9">
    <location>
        <begin position="176"/>
        <end position="264"/>
    </location>
</feature>
<keyword evidence="3" id="KW-0812">Transmembrane</keyword>
<dbReference type="Pfam" id="PF01103">
    <property type="entry name" value="Omp85"/>
    <property type="match status" value="1"/>
</dbReference>
<evidence type="ECO:0000256" key="1">
    <source>
        <dbReference type="ARBA" id="ARBA00004370"/>
    </source>
</evidence>
<evidence type="ECO:0000256" key="7">
    <source>
        <dbReference type="ARBA" id="ARBA00023237"/>
    </source>
</evidence>
<dbReference type="HAMAP" id="MF_01430">
    <property type="entry name" value="OM_assembly_BamA"/>
    <property type="match status" value="1"/>
</dbReference>
<dbReference type="InterPro" id="IPR034746">
    <property type="entry name" value="POTRA"/>
</dbReference>
<keyword evidence="5" id="KW-0677">Repeat</keyword>
<feature type="domain" description="POTRA" evidence="9">
    <location>
        <begin position="267"/>
        <end position="345"/>
    </location>
</feature>
<dbReference type="NCBIfam" id="TIGR03303">
    <property type="entry name" value="OM_YaeT"/>
    <property type="match status" value="1"/>
</dbReference>
<dbReference type="PANTHER" id="PTHR12815">
    <property type="entry name" value="SORTING AND ASSEMBLY MACHINERY SAMM50 PROTEIN FAMILY MEMBER"/>
    <property type="match status" value="1"/>
</dbReference>
<sequence length="745" mass="83428">MRRLLLIVMFIFFISGTALAEGLPLVNKISIVGLKRTEEGAIKAKISQKIGEPVSQDKISEDIKSIFKMGYFDDVKVEIEPFEGGVRLIYTVKEKPTIVRIDFQGNKELEDSKLKEKITVTSGSIADTVLIQDNALKIRNFYEEEGYWLANIVPVIKKISEDEISLTYQITEGPKIKIRKIIISGNNSISSSKIKKAMETKEWWLLSFITSSGYYKKAQMESDVEKIKGLYFDNGYIKAVAAEPEISVDRESKGMTITIRVSEGDQYKVSTVDFSGNKVYDDDTVRKLITIPPGTVFSKSLLEKNIQAISSLYSDNGYALASVVPDLVPDENNKTVHVSLAISEGEKYRIGRVEVSGNTKTRDKVIRREIRFDEGDIFSSSKLKRTYERITNLQYFDSVDMVPKPKYEEKVVDLDIRVKERPTGFLSVGGGYSSVDKFIATADLTQGNLFGKGQYLKIKGELGGVSSLYEITFRDPWFLDKPLSFSTGIYKTTRDFTEYNKKAYGAFVGLGKRFGEYWNEDVSYNFERATISDIKAGASAIIIDQQGTKSTSSITSTTTRDSRDNYLDPSRGSRNSFTATYAGIGGDNYFVKALVDSAWYFPIGPTSIMLRGRFGYSKGLFDNAVPLYERFYVGGIYTVRGLGFGEAGPKDPGTGEPIGGTTELIFNTEYVFPILPEMKLKGVVFFDAGQAYQDFINFGSLRYTTGTGIRWISPMGPIRIEWGYNIQKKPGESSSKFEFAFGSFF</sequence>